<organism evidence="2 3">
    <name type="scientific">Punica granatum</name>
    <name type="common">Pomegranate</name>
    <dbReference type="NCBI Taxonomy" id="22663"/>
    <lineage>
        <taxon>Eukaryota</taxon>
        <taxon>Viridiplantae</taxon>
        <taxon>Streptophyta</taxon>
        <taxon>Embryophyta</taxon>
        <taxon>Tracheophyta</taxon>
        <taxon>Spermatophyta</taxon>
        <taxon>Magnoliopsida</taxon>
        <taxon>eudicotyledons</taxon>
        <taxon>Gunneridae</taxon>
        <taxon>Pentapetalae</taxon>
        <taxon>rosids</taxon>
        <taxon>malvids</taxon>
        <taxon>Myrtales</taxon>
        <taxon>Lythraceae</taxon>
        <taxon>Punica</taxon>
    </lineage>
</organism>
<sequence length="123" mass="13901">MDRKLKGVAVPGRTTDRGARSSKSAPDLRSFRRRLGRRSAKGGRREMIVAMAMMEVMGKVGREVRRRRRRRRRKEGKGKGMIPFAGDGGPRRGYTSEIKIENPKSRSPISKLGVMPMDIRPPL</sequence>
<proteinExistence type="predicted"/>
<keyword evidence="3" id="KW-1185">Reference proteome</keyword>
<dbReference type="Proteomes" id="UP000233551">
    <property type="component" value="Unassembled WGS sequence"/>
</dbReference>
<feature type="compositionally biased region" description="Basic residues" evidence="1">
    <location>
        <begin position="64"/>
        <end position="76"/>
    </location>
</feature>
<dbReference type="AlphaFoldDB" id="A0A2I0JS42"/>
<feature type="region of interest" description="Disordered" evidence="1">
    <location>
        <begin position="63"/>
        <end position="123"/>
    </location>
</feature>
<comment type="caution">
    <text evidence="2">The sequence shown here is derived from an EMBL/GenBank/DDBJ whole genome shotgun (WGS) entry which is preliminary data.</text>
</comment>
<dbReference type="EMBL" id="PGOL01001319">
    <property type="protein sequence ID" value="PKI59128.1"/>
    <property type="molecule type" value="Genomic_DNA"/>
</dbReference>
<name>A0A2I0JS42_PUNGR</name>
<accession>A0A2I0JS42</accession>
<feature type="region of interest" description="Disordered" evidence="1">
    <location>
        <begin position="1"/>
        <end position="46"/>
    </location>
</feature>
<reference evidence="2 3" key="1">
    <citation type="submission" date="2017-11" db="EMBL/GenBank/DDBJ databases">
        <title>De-novo sequencing of pomegranate (Punica granatum L.) genome.</title>
        <authorList>
            <person name="Akparov Z."/>
            <person name="Amiraslanov A."/>
            <person name="Hajiyeva S."/>
            <person name="Abbasov M."/>
            <person name="Kaur K."/>
            <person name="Hamwieh A."/>
            <person name="Solovyev V."/>
            <person name="Salamov A."/>
            <person name="Braich B."/>
            <person name="Kosarev P."/>
            <person name="Mahmoud A."/>
            <person name="Hajiyev E."/>
            <person name="Babayeva S."/>
            <person name="Izzatullayeva V."/>
            <person name="Mammadov A."/>
            <person name="Mammadov A."/>
            <person name="Sharifova S."/>
            <person name="Ojaghi J."/>
            <person name="Eynullazada K."/>
            <person name="Bayramov B."/>
            <person name="Abdulazimova A."/>
            <person name="Shahmuradov I."/>
        </authorList>
    </citation>
    <scope>NUCLEOTIDE SEQUENCE [LARGE SCALE GENOMIC DNA]</scope>
    <source>
        <strain evidence="3">cv. AG2017</strain>
        <tissue evidence="2">Leaf</tissue>
    </source>
</reference>
<evidence type="ECO:0000313" key="3">
    <source>
        <dbReference type="Proteomes" id="UP000233551"/>
    </source>
</evidence>
<evidence type="ECO:0000256" key="1">
    <source>
        <dbReference type="SAM" id="MobiDB-lite"/>
    </source>
</evidence>
<gene>
    <name evidence="2" type="ORF">CRG98_020494</name>
</gene>
<feature type="compositionally biased region" description="Basic residues" evidence="1">
    <location>
        <begin position="31"/>
        <end position="42"/>
    </location>
</feature>
<evidence type="ECO:0000313" key="2">
    <source>
        <dbReference type="EMBL" id="PKI59128.1"/>
    </source>
</evidence>
<protein>
    <submittedName>
        <fullName evidence="2">Uncharacterized protein</fullName>
    </submittedName>
</protein>